<dbReference type="PANTHER" id="PTHR10057">
    <property type="entry name" value="PERIPHERAL-TYPE BENZODIAZEPINE RECEPTOR"/>
    <property type="match status" value="1"/>
</dbReference>
<keyword evidence="3 6" id="KW-0812">Transmembrane</keyword>
<evidence type="ECO:0000256" key="6">
    <source>
        <dbReference type="SAM" id="Phobius"/>
    </source>
</evidence>
<feature type="transmembrane region" description="Helical" evidence="6">
    <location>
        <begin position="132"/>
        <end position="155"/>
    </location>
</feature>
<dbReference type="InterPro" id="IPR004307">
    <property type="entry name" value="TspO_MBR"/>
</dbReference>
<dbReference type="GO" id="GO:0016020">
    <property type="term" value="C:membrane"/>
    <property type="evidence" value="ECO:0007669"/>
    <property type="project" value="UniProtKB-SubCell"/>
</dbReference>
<dbReference type="Proteomes" id="UP000033980">
    <property type="component" value="Unassembled WGS sequence"/>
</dbReference>
<dbReference type="AlphaFoldDB" id="A0A0G1D450"/>
<dbReference type="CDD" id="cd15904">
    <property type="entry name" value="TSPO_MBR"/>
    <property type="match status" value="1"/>
</dbReference>
<evidence type="ECO:0000256" key="3">
    <source>
        <dbReference type="ARBA" id="ARBA00022692"/>
    </source>
</evidence>
<dbReference type="Gene3D" id="1.20.1260.100">
    <property type="entry name" value="TspO/MBR protein"/>
    <property type="match status" value="1"/>
</dbReference>
<feature type="transmembrane region" description="Helical" evidence="6">
    <location>
        <begin position="105"/>
        <end position="125"/>
    </location>
</feature>
<feature type="transmembrane region" description="Helical" evidence="6">
    <location>
        <begin position="79"/>
        <end position="99"/>
    </location>
</feature>
<evidence type="ECO:0000256" key="5">
    <source>
        <dbReference type="ARBA" id="ARBA00023136"/>
    </source>
</evidence>
<evidence type="ECO:0000256" key="2">
    <source>
        <dbReference type="ARBA" id="ARBA00007524"/>
    </source>
</evidence>
<proteinExistence type="inferred from homology"/>
<comment type="similarity">
    <text evidence="2">Belongs to the TspO/BZRP family.</text>
</comment>
<dbReference type="PANTHER" id="PTHR10057:SF0">
    <property type="entry name" value="TRANSLOCATOR PROTEIN"/>
    <property type="match status" value="1"/>
</dbReference>
<gene>
    <name evidence="7" type="ORF">UV68_C0044G0003</name>
</gene>
<sequence>MKHLPKLLISVVGCELVGVLGTPFTISAIPTWYATLTKPSFAPPNWLFGPAWTLLYFLMGIAFYLIWIQDWKKKKVRTAGMFFLAQLGLNFIWSPIFFGLRAPELGLVTIIAMWVLILMTMKKFYHLSKPAFYLLVPYILWVSFATILNGAIVVLN</sequence>
<name>A0A0G1D450_9BACT</name>
<feature type="transmembrane region" description="Helical" evidence="6">
    <location>
        <begin position="46"/>
        <end position="67"/>
    </location>
</feature>
<dbReference type="InterPro" id="IPR038330">
    <property type="entry name" value="TspO/MBR-related_sf"/>
</dbReference>
<dbReference type="EMBL" id="LCFK01000044">
    <property type="protein sequence ID" value="KKS92494.1"/>
    <property type="molecule type" value="Genomic_DNA"/>
</dbReference>
<feature type="transmembrane region" description="Helical" evidence="6">
    <location>
        <begin position="7"/>
        <end position="26"/>
    </location>
</feature>
<keyword evidence="4 6" id="KW-1133">Transmembrane helix</keyword>
<dbReference type="FunFam" id="1.20.1260.100:FF:000001">
    <property type="entry name" value="translocator protein 2"/>
    <property type="match status" value="1"/>
</dbReference>
<comment type="caution">
    <text evidence="7">The sequence shown here is derived from an EMBL/GenBank/DDBJ whole genome shotgun (WGS) entry which is preliminary data.</text>
</comment>
<accession>A0A0G1D450</accession>
<dbReference type="PIRSF" id="PIRSF005859">
    <property type="entry name" value="PBR"/>
    <property type="match status" value="1"/>
</dbReference>
<protein>
    <submittedName>
        <fullName evidence="7">TspO and MBR like protein</fullName>
    </submittedName>
</protein>
<dbReference type="Pfam" id="PF03073">
    <property type="entry name" value="TspO_MBR"/>
    <property type="match status" value="1"/>
</dbReference>
<reference evidence="7 8" key="1">
    <citation type="journal article" date="2015" name="Nature">
        <title>rRNA introns, odd ribosomes, and small enigmatic genomes across a large radiation of phyla.</title>
        <authorList>
            <person name="Brown C.T."/>
            <person name="Hug L.A."/>
            <person name="Thomas B.C."/>
            <person name="Sharon I."/>
            <person name="Castelle C.J."/>
            <person name="Singh A."/>
            <person name="Wilkins M.J."/>
            <person name="Williams K.H."/>
            <person name="Banfield J.F."/>
        </authorList>
    </citation>
    <scope>NUCLEOTIDE SEQUENCE [LARGE SCALE GENOMIC DNA]</scope>
</reference>
<dbReference type="GO" id="GO:0033013">
    <property type="term" value="P:tetrapyrrole metabolic process"/>
    <property type="evidence" value="ECO:0007669"/>
    <property type="project" value="UniProtKB-ARBA"/>
</dbReference>
<keyword evidence="5 6" id="KW-0472">Membrane</keyword>
<organism evidence="7 8">
    <name type="scientific">Candidatus Collierbacteria bacterium GW2011_GWC2_43_12</name>
    <dbReference type="NCBI Taxonomy" id="1618390"/>
    <lineage>
        <taxon>Bacteria</taxon>
        <taxon>Candidatus Collieribacteriota</taxon>
    </lineage>
</organism>
<evidence type="ECO:0000256" key="1">
    <source>
        <dbReference type="ARBA" id="ARBA00004141"/>
    </source>
</evidence>
<evidence type="ECO:0000313" key="8">
    <source>
        <dbReference type="Proteomes" id="UP000033980"/>
    </source>
</evidence>
<comment type="subcellular location">
    <subcellularLocation>
        <location evidence="1">Membrane</location>
        <topology evidence="1">Multi-pass membrane protein</topology>
    </subcellularLocation>
</comment>
<evidence type="ECO:0000256" key="4">
    <source>
        <dbReference type="ARBA" id="ARBA00022989"/>
    </source>
</evidence>
<evidence type="ECO:0000313" key="7">
    <source>
        <dbReference type="EMBL" id="KKS92494.1"/>
    </source>
</evidence>